<keyword evidence="3" id="KW-1185">Reference proteome</keyword>
<dbReference type="AlphaFoldDB" id="A0A139A692"/>
<dbReference type="Proteomes" id="UP000070544">
    <property type="component" value="Unassembled WGS sequence"/>
</dbReference>
<organism evidence="2 3">
    <name type="scientific">Gonapodya prolifera (strain JEL478)</name>
    <name type="common">Monoblepharis prolifera</name>
    <dbReference type="NCBI Taxonomy" id="1344416"/>
    <lineage>
        <taxon>Eukaryota</taxon>
        <taxon>Fungi</taxon>
        <taxon>Fungi incertae sedis</taxon>
        <taxon>Chytridiomycota</taxon>
        <taxon>Chytridiomycota incertae sedis</taxon>
        <taxon>Monoblepharidomycetes</taxon>
        <taxon>Monoblepharidales</taxon>
        <taxon>Gonapodyaceae</taxon>
        <taxon>Gonapodya</taxon>
    </lineage>
</organism>
<name>A0A139A692_GONPJ</name>
<feature type="region of interest" description="Disordered" evidence="1">
    <location>
        <begin position="1"/>
        <end position="32"/>
    </location>
</feature>
<evidence type="ECO:0000256" key="1">
    <source>
        <dbReference type="SAM" id="MobiDB-lite"/>
    </source>
</evidence>
<dbReference type="PANTHER" id="PTHR35868">
    <property type="entry name" value="DUF2804 DOMAIN-CONTAINING PROTEIN-RELATED"/>
    <property type="match status" value="1"/>
</dbReference>
<dbReference type="PANTHER" id="PTHR35868:SF4">
    <property type="entry name" value="DUF2804 DOMAIN-CONTAINING PROTEIN"/>
    <property type="match status" value="1"/>
</dbReference>
<gene>
    <name evidence="2" type="ORF">M427DRAFT_72124</name>
</gene>
<feature type="compositionally biased region" description="Low complexity" evidence="1">
    <location>
        <begin position="1"/>
        <end position="18"/>
    </location>
</feature>
<dbReference type="InterPro" id="IPR021243">
    <property type="entry name" value="DUF2804"/>
</dbReference>
<dbReference type="Pfam" id="PF10974">
    <property type="entry name" value="DUF2804"/>
    <property type="match status" value="1"/>
</dbReference>
<dbReference type="EMBL" id="KQ965789">
    <property type="protein sequence ID" value="KXS12322.1"/>
    <property type="molecule type" value="Genomic_DNA"/>
</dbReference>
<sequence>MASTSSHPAASTAPSTDASEPRRLSDQPLPPAPSSIISHSGAPLFGAYVGASSPPAWSSLLPPWSRSGVWRFAHSKRWQYASIAGPRVIIGMAIADLGVGANGFLYVFDRDARKVVADVSVMGVPGFNAKVALGVRAGAESRTEWKGRGLNILIERVAGGSAGTSTWNIKASAGGSPPHVSLEATLTSSVPEPTMCAFARLDAQGGLANCTHKSACFAVSGKAIVTGKEYDLADHTGGLDHTFGLVARHTAWRWVSASRSGAEGKEALGLNLVEGFNGEVENVVWVGGKVYRVGAAVVKFDKENPGKPWKIQTSDGAVDLEFVPEGVRSQDKNLVLVKSRYVQPVGVFNGKITVGGMEIMVENLVGVTEDHDATW</sequence>
<dbReference type="OMA" id="ETSWRWA"/>
<reference evidence="2 3" key="1">
    <citation type="journal article" date="2015" name="Genome Biol. Evol.">
        <title>Phylogenomic analyses indicate that early fungi evolved digesting cell walls of algal ancestors of land plants.</title>
        <authorList>
            <person name="Chang Y."/>
            <person name="Wang S."/>
            <person name="Sekimoto S."/>
            <person name="Aerts A.L."/>
            <person name="Choi C."/>
            <person name="Clum A."/>
            <person name="LaButti K.M."/>
            <person name="Lindquist E.A."/>
            <person name="Yee Ngan C."/>
            <person name="Ohm R.A."/>
            <person name="Salamov A.A."/>
            <person name="Grigoriev I.V."/>
            <person name="Spatafora J.W."/>
            <person name="Berbee M.L."/>
        </authorList>
    </citation>
    <scope>NUCLEOTIDE SEQUENCE [LARGE SCALE GENOMIC DNA]</scope>
    <source>
        <strain evidence="2 3">JEL478</strain>
    </source>
</reference>
<proteinExistence type="predicted"/>
<evidence type="ECO:0000313" key="3">
    <source>
        <dbReference type="Proteomes" id="UP000070544"/>
    </source>
</evidence>
<protein>
    <submittedName>
        <fullName evidence="2">Uncharacterized protein</fullName>
    </submittedName>
</protein>
<evidence type="ECO:0000313" key="2">
    <source>
        <dbReference type="EMBL" id="KXS12322.1"/>
    </source>
</evidence>
<accession>A0A139A692</accession>